<comment type="caution">
    <text evidence="1">The sequence shown here is derived from an EMBL/GenBank/DDBJ whole genome shotgun (WGS) entry which is preliminary data.</text>
</comment>
<reference evidence="1" key="1">
    <citation type="journal article" date="2015" name="Nature">
        <title>Complex archaea that bridge the gap between prokaryotes and eukaryotes.</title>
        <authorList>
            <person name="Spang A."/>
            <person name="Saw J.H."/>
            <person name="Jorgensen S.L."/>
            <person name="Zaremba-Niedzwiedzka K."/>
            <person name="Martijn J."/>
            <person name="Lind A.E."/>
            <person name="van Eijk R."/>
            <person name="Schleper C."/>
            <person name="Guy L."/>
            <person name="Ettema T.J."/>
        </authorList>
    </citation>
    <scope>NUCLEOTIDE SEQUENCE</scope>
</reference>
<evidence type="ECO:0000313" key="1">
    <source>
        <dbReference type="EMBL" id="KKK78522.1"/>
    </source>
</evidence>
<proteinExistence type="predicted"/>
<name>A0A0F8YAS8_9ZZZZ</name>
<dbReference type="AlphaFoldDB" id="A0A0F8YAS8"/>
<sequence>MKIKTKLKIIACLILVLSVSIMATSYKFIILEPSKETVKVCSEITKIFTEDEIIILDSTERLTDKTTNLTFEVSKHTSKRINNTHHECCYC</sequence>
<protein>
    <submittedName>
        <fullName evidence="1">Uncharacterized protein</fullName>
    </submittedName>
</protein>
<accession>A0A0F8YAS8</accession>
<feature type="non-terminal residue" evidence="1">
    <location>
        <position position="91"/>
    </location>
</feature>
<organism evidence="1">
    <name type="scientific">marine sediment metagenome</name>
    <dbReference type="NCBI Taxonomy" id="412755"/>
    <lineage>
        <taxon>unclassified sequences</taxon>
        <taxon>metagenomes</taxon>
        <taxon>ecological metagenomes</taxon>
    </lineage>
</organism>
<gene>
    <name evidence="1" type="ORF">LCGC14_2842720</name>
</gene>
<dbReference type="EMBL" id="LAZR01054455">
    <property type="protein sequence ID" value="KKK78522.1"/>
    <property type="molecule type" value="Genomic_DNA"/>
</dbReference>